<dbReference type="Proteomes" id="UP000789366">
    <property type="component" value="Unassembled WGS sequence"/>
</dbReference>
<evidence type="ECO:0000313" key="1">
    <source>
        <dbReference type="EMBL" id="CAG8560233.1"/>
    </source>
</evidence>
<gene>
    <name evidence="1" type="ORF">SPELUC_LOCUS5573</name>
</gene>
<protein>
    <submittedName>
        <fullName evidence="1">16419_t:CDS:1</fullName>
    </submittedName>
</protein>
<comment type="caution">
    <text evidence="1">The sequence shown here is derived from an EMBL/GenBank/DDBJ whole genome shotgun (WGS) entry which is preliminary data.</text>
</comment>
<keyword evidence="2" id="KW-1185">Reference proteome</keyword>
<reference evidence="1" key="1">
    <citation type="submission" date="2021-06" db="EMBL/GenBank/DDBJ databases">
        <authorList>
            <person name="Kallberg Y."/>
            <person name="Tangrot J."/>
            <person name="Rosling A."/>
        </authorList>
    </citation>
    <scope>NUCLEOTIDE SEQUENCE</scope>
    <source>
        <strain evidence="1">28 12/20/2015</strain>
    </source>
</reference>
<sequence length="149" mass="16381">ESKNKNHGEEYDDDCKDCNGGMNKKVKNMAKVVRNVKLGVGEDCGGMNKKSGENEDCRDCKGSMNKNVVKEKTVDYKSSMNKKSGEGEGCEDYKGVTNKKVDVGEVCEDCKDDMNNKCSEKMTIKYPVIPTPTPKAPATAATFPAAFYR</sequence>
<evidence type="ECO:0000313" key="2">
    <source>
        <dbReference type="Proteomes" id="UP000789366"/>
    </source>
</evidence>
<proteinExistence type="predicted"/>
<feature type="non-terminal residue" evidence="1">
    <location>
        <position position="1"/>
    </location>
</feature>
<dbReference type="EMBL" id="CAJVPW010005784">
    <property type="protein sequence ID" value="CAG8560233.1"/>
    <property type="molecule type" value="Genomic_DNA"/>
</dbReference>
<accession>A0ACA9M0U8</accession>
<name>A0ACA9M0U8_9GLOM</name>
<organism evidence="1 2">
    <name type="scientific">Cetraspora pellucida</name>
    <dbReference type="NCBI Taxonomy" id="1433469"/>
    <lineage>
        <taxon>Eukaryota</taxon>
        <taxon>Fungi</taxon>
        <taxon>Fungi incertae sedis</taxon>
        <taxon>Mucoromycota</taxon>
        <taxon>Glomeromycotina</taxon>
        <taxon>Glomeromycetes</taxon>
        <taxon>Diversisporales</taxon>
        <taxon>Gigasporaceae</taxon>
        <taxon>Cetraspora</taxon>
    </lineage>
</organism>